<feature type="transmembrane region" description="Helical" evidence="1">
    <location>
        <begin position="321"/>
        <end position="346"/>
    </location>
</feature>
<evidence type="ECO:0000313" key="4">
    <source>
        <dbReference type="Proteomes" id="UP000518288"/>
    </source>
</evidence>
<accession>A0A7Y9U5J1</accession>
<keyword evidence="1" id="KW-0812">Transmembrane</keyword>
<dbReference type="Pfam" id="PF13795">
    <property type="entry name" value="HupE_UreJ_2"/>
    <property type="match status" value="1"/>
</dbReference>
<gene>
    <name evidence="3" type="ORF">BDD16_001984</name>
</gene>
<keyword evidence="2" id="KW-0732">Signal</keyword>
<keyword evidence="1" id="KW-0472">Membrane</keyword>
<dbReference type="InterPro" id="IPR032809">
    <property type="entry name" value="Put_HupE_UreJ"/>
</dbReference>
<proteinExistence type="predicted"/>
<dbReference type="RefSeq" id="WP_179633816.1">
    <property type="nucleotide sequence ID" value="NZ_JACCFH010000001.1"/>
</dbReference>
<feature type="chain" id="PRO_5030900359" description="HupE/UreJ family protein" evidence="2">
    <location>
        <begin position="23"/>
        <end position="386"/>
    </location>
</feature>
<dbReference type="EMBL" id="JACCFH010000001">
    <property type="protein sequence ID" value="NYG32998.1"/>
    <property type="molecule type" value="Genomic_DNA"/>
</dbReference>
<keyword evidence="4" id="KW-1185">Reference proteome</keyword>
<evidence type="ECO:0008006" key="5">
    <source>
        <dbReference type="Google" id="ProtNLM"/>
    </source>
</evidence>
<reference evidence="3 4" key="1">
    <citation type="submission" date="2020-07" db="EMBL/GenBank/DDBJ databases">
        <title>Genomic Encyclopedia of Archaeal and Bacterial Type Strains, Phase II (KMG-II): from individual species to whole genera.</title>
        <authorList>
            <person name="Goeker M."/>
        </authorList>
    </citation>
    <scope>NUCLEOTIDE SEQUENCE [LARGE SCALE GENOMIC DNA]</scope>
    <source>
        <strain evidence="3 4">DSM 21226</strain>
    </source>
</reference>
<feature type="transmembrane region" description="Helical" evidence="1">
    <location>
        <begin position="202"/>
        <end position="220"/>
    </location>
</feature>
<dbReference type="InterPro" id="IPR018247">
    <property type="entry name" value="EF_Hand_1_Ca_BS"/>
</dbReference>
<evidence type="ECO:0000256" key="2">
    <source>
        <dbReference type="SAM" id="SignalP"/>
    </source>
</evidence>
<dbReference type="PROSITE" id="PS00018">
    <property type="entry name" value="EF_HAND_1"/>
    <property type="match status" value="1"/>
</dbReference>
<feature type="transmembrane region" description="Helical" evidence="1">
    <location>
        <begin position="358"/>
        <end position="375"/>
    </location>
</feature>
<dbReference type="Proteomes" id="UP000518288">
    <property type="component" value="Unassembled WGS sequence"/>
</dbReference>
<evidence type="ECO:0000313" key="3">
    <source>
        <dbReference type="EMBL" id="NYG32998.1"/>
    </source>
</evidence>
<evidence type="ECO:0000256" key="1">
    <source>
        <dbReference type="SAM" id="Phobius"/>
    </source>
</evidence>
<sequence>MTHRLVPWLLALAALSFGPAAVAHKPSDAYLTLQVADTQIDQRLDVHLRDLDRELVLDHNDDGRLQWAEVRTRWEELQRYTAERVRLSVAGQPCSSVATGEPQLDEHTDGAYAVLRSRWTCPAGAQALTIDYRLFADTDASHRGLLRLSHGAGAPQTAVLVPGSTPPTTLALAASADGETPSGFAGFVAEGIHHILIGTDHVLFLLALLLPAVLVAGAAGRREAATQWRPMLAEVLKIVTAFTAAHSVTLALAVLDIVDPPSRWVESLIAASVVFTAIDNLRPMLAPQHRWRLTLVFGLVHGFGFAGALKDLGLGGGSLAASLLGFNLGVELGQLSLVALFLPLAWWARGTRFYQRGVLIGGSSAVALIAAAWVVERVFDLKLLGS</sequence>
<name>A0A7Y9U5J1_9BURK</name>
<organism evidence="3 4">
    <name type="scientific">Sphaerotilus montanus</name>
    <dbReference type="NCBI Taxonomy" id="522889"/>
    <lineage>
        <taxon>Bacteria</taxon>
        <taxon>Pseudomonadati</taxon>
        <taxon>Pseudomonadota</taxon>
        <taxon>Betaproteobacteria</taxon>
        <taxon>Burkholderiales</taxon>
        <taxon>Sphaerotilaceae</taxon>
        <taxon>Sphaerotilus</taxon>
    </lineage>
</organism>
<dbReference type="AlphaFoldDB" id="A0A7Y9U5J1"/>
<comment type="caution">
    <text evidence="3">The sequence shown here is derived from an EMBL/GenBank/DDBJ whole genome shotgun (WGS) entry which is preliminary data.</text>
</comment>
<feature type="transmembrane region" description="Helical" evidence="1">
    <location>
        <begin position="293"/>
        <end position="309"/>
    </location>
</feature>
<feature type="signal peptide" evidence="2">
    <location>
        <begin position="1"/>
        <end position="22"/>
    </location>
</feature>
<protein>
    <recommendedName>
        <fullName evidence="5">HupE/UreJ family protein</fullName>
    </recommendedName>
</protein>
<keyword evidence="1" id="KW-1133">Transmembrane helix</keyword>